<dbReference type="AlphaFoldDB" id="A0A510X6V7"/>
<organism evidence="2 4">
    <name type="scientific">Bisbaumannia pacifica</name>
    <dbReference type="NCBI Taxonomy" id="77098"/>
    <lineage>
        <taxon>Bacteria</taxon>
        <taxon>Pseudomonadati</taxon>
        <taxon>Pseudomonadota</taxon>
        <taxon>Gammaproteobacteria</taxon>
        <taxon>Oceanospirillales</taxon>
        <taxon>Halomonadaceae</taxon>
        <taxon>Bisbaumannia</taxon>
    </lineage>
</organism>
<protein>
    <submittedName>
        <fullName evidence="2">Uncharacterized protein</fullName>
    </submittedName>
</protein>
<dbReference type="Proteomes" id="UP000651738">
    <property type="component" value="Unassembled WGS sequence"/>
</dbReference>
<evidence type="ECO:0000313" key="2">
    <source>
        <dbReference type="EMBL" id="GEK47156.1"/>
    </source>
</evidence>
<dbReference type="Proteomes" id="UP000321275">
    <property type="component" value="Unassembled WGS sequence"/>
</dbReference>
<dbReference type="RefSeq" id="WP_146802415.1">
    <property type="nucleotide sequence ID" value="NZ_BJUK01000012.1"/>
</dbReference>
<accession>A0A510X6V7</accession>
<evidence type="ECO:0000313" key="4">
    <source>
        <dbReference type="Proteomes" id="UP000321275"/>
    </source>
</evidence>
<dbReference type="EMBL" id="JAEDAF010000002">
    <property type="protein sequence ID" value="MBH8578969.1"/>
    <property type="molecule type" value="Genomic_DNA"/>
</dbReference>
<reference evidence="2 4" key="1">
    <citation type="submission" date="2019-07" db="EMBL/GenBank/DDBJ databases">
        <title>Whole genome shotgun sequence of Halomonas pacifica NBRC 102220.</title>
        <authorList>
            <person name="Hosoyama A."/>
            <person name="Uohara A."/>
            <person name="Ohji S."/>
            <person name="Ichikawa N."/>
        </authorList>
    </citation>
    <scope>NUCLEOTIDE SEQUENCE [LARGE SCALE GENOMIC DNA]</scope>
    <source>
        <strain evidence="2 4">NBRC 102220</strain>
    </source>
</reference>
<evidence type="ECO:0000313" key="3">
    <source>
        <dbReference type="EMBL" id="MBH8578969.1"/>
    </source>
</evidence>
<sequence length="273" mass="29325">MTLRNEGTVMNCKENRTYQGVVRTLALTAMASSLALGGLAHAEVTSFDDFSSGRQLSDQELGQLRGRFVERGRLVYFGVQMRSEWHTSGGGYLRAETHFRGDLSGSAPRVTFEPNLTMIEVDSGAALPPSNGAMVVNAGTDNAYGVVQTIQAGGDFNSAANDFQVDVRSADQFSGLGQSGQASMERHLDSGIRLAVNQGQLGPGVELNIPGVGRIEQRIAPRLGVRQSIQLSSSGQQVHNLARLELYMQRQPVGSGNVGMRHAVESVRHLGVR</sequence>
<dbReference type="OrthoDB" id="5585636at2"/>
<feature type="chain" id="PRO_5022145450" evidence="1">
    <location>
        <begin position="43"/>
        <end position="273"/>
    </location>
</feature>
<reference evidence="3 5" key="2">
    <citation type="submission" date="2020-12" db="EMBL/GenBank/DDBJ databases">
        <title>Draft genome sequence of Halomonas pacifica strain CARE-V15.</title>
        <authorList>
            <person name="Vignesh N."/>
            <person name="Thabitha A."/>
            <person name="Saravanan R."/>
            <person name="Manigandan V."/>
        </authorList>
    </citation>
    <scope>NUCLEOTIDE SEQUENCE [LARGE SCALE GENOMIC DNA]</scope>
    <source>
        <strain evidence="3 5">CARE-V15</strain>
    </source>
</reference>
<name>A0A510X6V7_9GAMM</name>
<evidence type="ECO:0000256" key="1">
    <source>
        <dbReference type="SAM" id="SignalP"/>
    </source>
</evidence>
<keyword evidence="1" id="KW-0732">Signal</keyword>
<keyword evidence="4" id="KW-1185">Reference proteome</keyword>
<comment type="caution">
    <text evidence="2">The sequence shown here is derived from an EMBL/GenBank/DDBJ whole genome shotgun (WGS) entry which is preliminary data.</text>
</comment>
<evidence type="ECO:0000313" key="5">
    <source>
        <dbReference type="Proteomes" id="UP000651738"/>
    </source>
</evidence>
<feature type="signal peptide" evidence="1">
    <location>
        <begin position="1"/>
        <end position="42"/>
    </location>
</feature>
<proteinExistence type="predicted"/>
<gene>
    <name evidence="2" type="ORF">HPA02_14390</name>
    <name evidence="3" type="ORF">I7V36_02585</name>
</gene>
<dbReference type="EMBL" id="BJUK01000012">
    <property type="protein sequence ID" value="GEK47156.1"/>
    <property type="molecule type" value="Genomic_DNA"/>
</dbReference>